<name>A0A3D9KQ45_9BACL</name>
<gene>
    <name evidence="1" type="ORF">DFP98_102163</name>
</gene>
<accession>A0A3D9KQ45</accession>
<sequence length="218" mass="24496">MIDYANEFVALTVADLRQVVHGQLVDQSAELIVLYDGIRFMYVPLVHIEQLTRYPSPSGMTGKIPESPLGPAEHLSHRKVLLNAKGVFAELYVAGNRTIHGYVTSVMTDFFVFHSPLHRSLCVSMRHLKIFAPYDDGQLPYALGPNRFPFYPPTAPLARTFDRQLQKFENEFVILDLGEQPRKSGLLKSVANNLVELAAADGTSTYIHLDHVRTIHLP</sequence>
<organism evidence="1 2">
    <name type="scientific">Cohnella phaseoli</name>
    <dbReference type="NCBI Taxonomy" id="456490"/>
    <lineage>
        <taxon>Bacteria</taxon>
        <taxon>Bacillati</taxon>
        <taxon>Bacillota</taxon>
        <taxon>Bacilli</taxon>
        <taxon>Bacillales</taxon>
        <taxon>Paenibacillaceae</taxon>
        <taxon>Cohnella</taxon>
    </lineage>
</organism>
<dbReference type="RefSeq" id="WP_116059085.1">
    <property type="nucleotide sequence ID" value="NZ_QRDZ01000002.1"/>
</dbReference>
<keyword evidence="2" id="KW-1185">Reference proteome</keyword>
<reference evidence="1 2" key="1">
    <citation type="submission" date="2018-07" db="EMBL/GenBank/DDBJ databases">
        <title>Genomic Encyclopedia of Type Strains, Phase III (KMG-III): the genomes of soil and plant-associated and newly described type strains.</title>
        <authorList>
            <person name="Whitman W."/>
        </authorList>
    </citation>
    <scope>NUCLEOTIDE SEQUENCE [LARGE SCALE GENOMIC DNA]</scope>
    <source>
        <strain evidence="1 2">CECT 7287</strain>
    </source>
</reference>
<comment type="caution">
    <text evidence="1">The sequence shown here is derived from an EMBL/GenBank/DDBJ whole genome shotgun (WGS) entry which is preliminary data.</text>
</comment>
<dbReference type="OrthoDB" id="2716151at2"/>
<dbReference type="AlphaFoldDB" id="A0A3D9KQ45"/>
<dbReference type="EMBL" id="QRDZ01000002">
    <property type="protein sequence ID" value="RED87684.1"/>
    <property type="molecule type" value="Genomic_DNA"/>
</dbReference>
<evidence type="ECO:0000313" key="1">
    <source>
        <dbReference type="EMBL" id="RED87684.1"/>
    </source>
</evidence>
<proteinExistence type="predicted"/>
<protein>
    <recommendedName>
        <fullName evidence="3">DUF2642 domain-containing protein</fullName>
    </recommendedName>
</protein>
<dbReference type="Proteomes" id="UP000256977">
    <property type="component" value="Unassembled WGS sequence"/>
</dbReference>
<evidence type="ECO:0000313" key="2">
    <source>
        <dbReference type="Proteomes" id="UP000256977"/>
    </source>
</evidence>
<evidence type="ECO:0008006" key="3">
    <source>
        <dbReference type="Google" id="ProtNLM"/>
    </source>
</evidence>